<dbReference type="Proteomes" id="UP000799441">
    <property type="component" value="Unassembled WGS sequence"/>
</dbReference>
<evidence type="ECO:0000256" key="6">
    <source>
        <dbReference type="SAM" id="MobiDB-lite"/>
    </source>
</evidence>
<gene>
    <name evidence="7" type="ORF">K431DRAFT_270669</name>
</gene>
<evidence type="ECO:0000256" key="1">
    <source>
        <dbReference type="ARBA" id="ARBA00022723"/>
    </source>
</evidence>
<sequence>MAKGIECHYPLNTHKDTLSKTQQHSDNAILPSREARTNDESHPVASDDVDVIHDGALATSDMEFTHLGWDEIGVDFINFWNSESDNLAIENPSSGPSSSSVTSTTGPSPQAIFSPDKLMATRPTSAVRSLVRRPERKTGAQRIATLILHNLKSFPLMMLRHNSLPPFIHSSVLAPNADNQSIEPLTNCISLMHMISSNVQGSRKLFWKNVRSECEYLRQEHASLDRWKLLAAIQALSVYLLVRLDEGQTDYNNVDSLLIATVTTLSKQLACSYEMHNTRWVLPDYNFDTDWKNWIFDESLRRVCVVYQVVNMLVYFEPAAMCEKPVHIILSPLPASKHLWEASDAFSWKAEIESRPEAQISYGLTADGELIKMNESPVHQNLPAKITSTGTGHWEEWCSGMDGFGGLVMLAASLVA</sequence>
<feature type="region of interest" description="Disordered" evidence="6">
    <location>
        <begin position="88"/>
        <end position="115"/>
    </location>
</feature>
<keyword evidence="8" id="KW-1185">Reference proteome</keyword>
<dbReference type="PANTHER" id="PTHR47660:SF3">
    <property type="entry name" value="FINGER DOMAIN PROTEIN, PUTATIVE (AFU_ORTHOLOGUE AFUA_4G03310)-RELATED"/>
    <property type="match status" value="1"/>
</dbReference>
<dbReference type="EMBL" id="MU003799">
    <property type="protein sequence ID" value="KAF2720483.1"/>
    <property type="molecule type" value="Genomic_DNA"/>
</dbReference>
<dbReference type="GO" id="GO:0046872">
    <property type="term" value="F:metal ion binding"/>
    <property type="evidence" value="ECO:0007669"/>
    <property type="project" value="UniProtKB-KW"/>
</dbReference>
<evidence type="ECO:0000256" key="4">
    <source>
        <dbReference type="ARBA" id="ARBA00023163"/>
    </source>
</evidence>
<evidence type="ECO:0000313" key="7">
    <source>
        <dbReference type="EMBL" id="KAF2720483.1"/>
    </source>
</evidence>
<organism evidence="7 8">
    <name type="scientific">Polychaeton citri CBS 116435</name>
    <dbReference type="NCBI Taxonomy" id="1314669"/>
    <lineage>
        <taxon>Eukaryota</taxon>
        <taxon>Fungi</taxon>
        <taxon>Dikarya</taxon>
        <taxon>Ascomycota</taxon>
        <taxon>Pezizomycotina</taxon>
        <taxon>Dothideomycetes</taxon>
        <taxon>Dothideomycetidae</taxon>
        <taxon>Capnodiales</taxon>
        <taxon>Capnodiaceae</taxon>
        <taxon>Polychaeton</taxon>
    </lineage>
</organism>
<name>A0A9P4Q4L0_9PEZI</name>
<keyword evidence="4" id="KW-0804">Transcription</keyword>
<evidence type="ECO:0008006" key="9">
    <source>
        <dbReference type="Google" id="ProtNLM"/>
    </source>
</evidence>
<comment type="caution">
    <text evidence="7">The sequence shown here is derived from an EMBL/GenBank/DDBJ whole genome shotgun (WGS) entry which is preliminary data.</text>
</comment>
<keyword evidence="3" id="KW-0805">Transcription regulation</keyword>
<dbReference type="AlphaFoldDB" id="A0A9P4Q4L0"/>
<keyword evidence="2" id="KW-0862">Zinc</keyword>
<keyword evidence="1" id="KW-0479">Metal-binding</keyword>
<dbReference type="OrthoDB" id="5423818at2759"/>
<protein>
    <recommendedName>
        <fullName evidence="9">Transcription factor domain-containing protein</fullName>
    </recommendedName>
</protein>
<evidence type="ECO:0000256" key="3">
    <source>
        <dbReference type="ARBA" id="ARBA00023015"/>
    </source>
</evidence>
<reference evidence="7" key="1">
    <citation type="journal article" date="2020" name="Stud. Mycol.">
        <title>101 Dothideomycetes genomes: a test case for predicting lifestyles and emergence of pathogens.</title>
        <authorList>
            <person name="Haridas S."/>
            <person name="Albert R."/>
            <person name="Binder M."/>
            <person name="Bloem J."/>
            <person name="Labutti K."/>
            <person name="Salamov A."/>
            <person name="Andreopoulos B."/>
            <person name="Baker S."/>
            <person name="Barry K."/>
            <person name="Bills G."/>
            <person name="Bluhm B."/>
            <person name="Cannon C."/>
            <person name="Castanera R."/>
            <person name="Culley D."/>
            <person name="Daum C."/>
            <person name="Ezra D."/>
            <person name="Gonzalez J."/>
            <person name="Henrissat B."/>
            <person name="Kuo A."/>
            <person name="Liang C."/>
            <person name="Lipzen A."/>
            <person name="Lutzoni F."/>
            <person name="Magnuson J."/>
            <person name="Mondo S."/>
            <person name="Nolan M."/>
            <person name="Ohm R."/>
            <person name="Pangilinan J."/>
            <person name="Park H.-J."/>
            <person name="Ramirez L."/>
            <person name="Alfaro M."/>
            <person name="Sun H."/>
            <person name="Tritt A."/>
            <person name="Yoshinaga Y."/>
            <person name="Zwiers L.-H."/>
            <person name="Turgeon B."/>
            <person name="Goodwin S."/>
            <person name="Spatafora J."/>
            <person name="Crous P."/>
            <person name="Grigoriev I."/>
        </authorList>
    </citation>
    <scope>NUCLEOTIDE SEQUENCE</scope>
    <source>
        <strain evidence="7">CBS 116435</strain>
    </source>
</reference>
<dbReference type="PANTHER" id="PTHR47660">
    <property type="entry name" value="TRANSCRIPTION FACTOR WITH C2H2 AND ZN(2)-CYS(6) DNA BINDING DOMAIN (EUROFUNG)-RELATED-RELATED"/>
    <property type="match status" value="1"/>
</dbReference>
<evidence type="ECO:0000256" key="5">
    <source>
        <dbReference type="ARBA" id="ARBA00023242"/>
    </source>
</evidence>
<feature type="compositionally biased region" description="Low complexity" evidence="6">
    <location>
        <begin position="92"/>
        <end position="109"/>
    </location>
</feature>
<evidence type="ECO:0000313" key="8">
    <source>
        <dbReference type="Proteomes" id="UP000799441"/>
    </source>
</evidence>
<proteinExistence type="predicted"/>
<evidence type="ECO:0000256" key="2">
    <source>
        <dbReference type="ARBA" id="ARBA00022833"/>
    </source>
</evidence>
<keyword evidence="5" id="KW-0539">Nucleus</keyword>
<accession>A0A9P4Q4L0</accession>